<evidence type="ECO:0000256" key="4">
    <source>
        <dbReference type="ARBA" id="ARBA00022833"/>
    </source>
</evidence>
<dbReference type="GO" id="GO:0044027">
    <property type="term" value="P:negative regulation of gene expression via chromosomal CpG island methylation"/>
    <property type="evidence" value="ECO:0007669"/>
    <property type="project" value="TreeGrafter"/>
</dbReference>
<dbReference type="Gene3D" id="1.10.10.2230">
    <property type="match status" value="1"/>
</dbReference>
<dbReference type="GO" id="GO:0008270">
    <property type="term" value="F:zinc ion binding"/>
    <property type="evidence" value="ECO:0007669"/>
    <property type="project" value="UniProtKB-KW"/>
</dbReference>
<dbReference type="PANTHER" id="PTHR10629">
    <property type="entry name" value="CYTOSINE-SPECIFIC METHYLTRANSFERASE"/>
    <property type="match status" value="1"/>
</dbReference>
<feature type="compositionally biased region" description="Basic and acidic residues" evidence="7">
    <location>
        <begin position="426"/>
        <end position="445"/>
    </location>
</feature>
<name>A0A7R9IHA1_9NEOP</name>
<gene>
    <name evidence="10" type="ORF">TTEB3V08_LOCUS6353</name>
</gene>
<dbReference type="InterPro" id="IPR043151">
    <property type="entry name" value="BAH_sf"/>
</dbReference>
<dbReference type="InterPro" id="IPR022702">
    <property type="entry name" value="Cytosine_MeTrfase1_RFD"/>
</dbReference>
<dbReference type="GO" id="GO:0003886">
    <property type="term" value="F:DNA (cytosine-5-)-methyltransferase activity"/>
    <property type="evidence" value="ECO:0007669"/>
    <property type="project" value="TreeGrafter"/>
</dbReference>
<dbReference type="AlphaFoldDB" id="A0A7R9IHA1"/>
<evidence type="ECO:0000256" key="5">
    <source>
        <dbReference type="ARBA" id="ARBA00023242"/>
    </source>
</evidence>
<reference evidence="10" key="1">
    <citation type="submission" date="2020-11" db="EMBL/GenBank/DDBJ databases">
        <authorList>
            <person name="Tran Van P."/>
        </authorList>
    </citation>
    <scope>NUCLEOTIDE SEQUENCE</scope>
</reference>
<accession>A0A7R9IHA1</accession>
<evidence type="ECO:0000256" key="7">
    <source>
        <dbReference type="SAM" id="MobiDB-lite"/>
    </source>
</evidence>
<dbReference type="GO" id="GO:0003677">
    <property type="term" value="F:DNA binding"/>
    <property type="evidence" value="ECO:0007669"/>
    <property type="project" value="InterPro"/>
</dbReference>
<dbReference type="PROSITE" id="PS51038">
    <property type="entry name" value="BAH"/>
    <property type="match status" value="1"/>
</dbReference>
<protein>
    <submittedName>
        <fullName evidence="10">Uncharacterized protein</fullName>
    </submittedName>
</protein>
<feature type="region of interest" description="Disordered" evidence="7">
    <location>
        <begin position="805"/>
        <end position="824"/>
    </location>
</feature>
<feature type="domain" description="BAH" evidence="8">
    <location>
        <begin position="864"/>
        <end position="1020"/>
    </location>
</feature>
<evidence type="ECO:0000256" key="3">
    <source>
        <dbReference type="ARBA" id="ARBA00022771"/>
    </source>
</evidence>
<sequence>MPVARKSLWSEQLQLKLAALEEEVSEELLTRKGLGVKLVGLLKGLDIPNSVLEGIRELQNNLDQQRLSQVQFMEQVGDLLKLASKNSVSPDSICKSLVQRTSCFVARSPRNSPNVSDIIDPGPSTSSKFFGDEPFLYLVSKLLSLFDRGGMLLSLADRGGMLLSLADRGGMLSLVDRGGVLSLVDRGGMLLSLVDRGVDRGGMLSLVDRGGMLSLVERWYVADVSAGKKPSLPRQLSLDSMFSRRVSKRRNNNIADSPKRLVKTATSDLSEKEYIDSPNKLVTDLSEKEYIDSPNKLVTSPTSDLGEKEYIDSANKLTKSPISDHREKESVDSPDKLVKSPTSACSEKMCRESGNNNTASLIEHKHVINTPTEGGESEGGKREDEFKVNSCIKKEVNGKEVKAEIKEEDVKSEVRDWSIAGKSLEREDVMQADKKIKLSHSDPKKPPKKSGSAPSKEYASRCSVCSQLLDSPELRMYQGHPNNAVEEFVALTDPRLSLFTGQEDNIAEEDAVPQNKITHYSVYDKEGHLCPFDSGLIEENKLLYFSGYIKAIYEESSHPEGGVPTKDLGPINVWWLSGFDGGEHPVVSFSTAYGEYVLMEPSAEYAPYIEAMKEKLFLGKLVIELLSAEPDTTYEDLLNQLQMTVPPVGLTTLTEDSLLRHAQFVCDQVMSFDSMAEPEDNLLITSPCMRALVHLAGVNFNKRQELRRNVRKAYNARKTAENSWSRSTTTFLVQNVFETFFPDQLDKDSKDKGPRKRRCGVCEVCQQPDCGSCSACKDMLKFGGTGRCKQACVVRRSVSGFFSGEIDADDSDPEEEEEVPGVQDLPNQPIKREILDLKREVTWVGDPLTENRRAYYSEALVGGQEIHPGDYVLIKPDKPSQPLYVVRVMYLFQSMLGVKMFHLQWFIMARAEDVTLSSERPPVPWSCSRQMNVSCFSRGCNTILGETSSPLELFKTDECVSLPLSAILDRATVEYRPPPDNWSTQGGQPLTSEARDIDDGKTFFFQMSYIAKSGRFENSTFLDPPTKERAHRFCPVCYQHHKFFFTRMPQLGPSIPSSEDGQWQIQYYHLLQRHYSQFQWRGEEYHVGSALYLQPDSFKFKKLGPQPAKKAPPQKDKVSEKLLAPGTTTLVLNTGPPLLCLIAQVDHDLYPEFYRKSSDRIKGSNEETPEPFCVGYIRAIFHRSQLDPMKMEGRDLNLLVNKLYRPENTHKGAPLSQQSDLNMLYWSDEGTTTTCTHPNTCFIWLLVGAGYQGRRGCLSGT</sequence>
<keyword evidence="4" id="KW-0862">Zinc</keyword>
<dbReference type="InterPro" id="IPR002857">
    <property type="entry name" value="Znf_CXXC"/>
</dbReference>
<dbReference type="GO" id="GO:0003682">
    <property type="term" value="F:chromatin binding"/>
    <property type="evidence" value="ECO:0007669"/>
    <property type="project" value="InterPro"/>
</dbReference>
<dbReference type="PROSITE" id="PS51058">
    <property type="entry name" value="ZF_CXXC"/>
    <property type="match status" value="1"/>
</dbReference>
<feature type="region of interest" description="Disordered" evidence="7">
    <location>
        <begin position="426"/>
        <end position="456"/>
    </location>
</feature>
<evidence type="ECO:0000256" key="2">
    <source>
        <dbReference type="ARBA" id="ARBA00022723"/>
    </source>
</evidence>
<feature type="compositionally biased region" description="Basic and acidic residues" evidence="7">
    <location>
        <begin position="322"/>
        <end position="338"/>
    </location>
</feature>
<proteinExistence type="predicted"/>
<evidence type="ECO:0000313" key="10">
    <source>
        <dbReference type="EMBL" id="CAD7458373.1"/>
    </source>
</evidence>
<comment type="subcellular location">
    <subcellularLocation>
        <location evidence="1">Nucleus</location>
    </subcellularLocation>
</comment>
<dbReference type="Pfam" id="PF12047">
    <property type="entry name" value="DNMT1-RFD"/>
    <property type="match status" value="1"/>
</dbReference>
<feature type="domain" description="CXXC-type" evidence="9">
    <location>
        <begin position="752"/>
        <end position="798"/>
    </location>
</feature>
<evidence type="ECO:0000256" key="1">
    <source>
        <dbReference type="ARBA" id="ARBA00004123"/>
    </source>
</evidence>
<dbReference type="CDD" id="cd04760">
    <property type="entry name" value="BAH_Dnmt1_I"/>
    <property type="match status" value="1"/>
</dbReference>
<feature type="region of interest" description="Disordered" evidence="7">
    <location>
        <begin position="316"/>
        <end position="354"/>
    </location>
</feature>
<organism evidence="10">
    <name type="scientific">Timema tahoe</name>
    <dbReference type="NCBI Taxonomy" id="61484"/>
    <lineage>
        <taxon>Eukaryota</taxon>
        <taxon>Metazoa</taxon>
        <taxon>Ecdysozoa</taxon>
        <taxon>Arthropoda</taxon>
        <taxon>Hexapoda</taxon>
        <taxon>Insecta</taxon>
        <taxon>Pterygota</taxon>
        <taxon>Neoptera</taxon>
        <taxon>Polyneoptera</taxon>
        <taxon>Phasmatodea</taxon>
        <taxon>Timematodea</taxon>
        <taxon>Timematoidea</taxon>
        <taxon>Timematidae</taxon>
        <taxon>Timema</taxon>
    </lineage>
</organism>
<keyword evidence="2" id="KW-0479">Metal-binding</keyword>
<dbReference type="Pfam" id="PF01426">
    <property type="entry name" value="BAH"/>
    <property type="match status" value="1"/>
</dbReference>
<feature type="compositionally biased region" description="Acidic residues" evidence="7">
    <location>
        <begin position="806"/>
        <end position="819"/>
    </location>
</feature>
<keyword evidence="3 6" id="KW-0863">Zinc-finger</keyword>
<dbReference type="InterPro" id="IPR001025">
    <property type="entry name" value="BAH_dom"/>
</dbReference>
<dbReference type="PANTHER" id="PTHR10629:SF52">
    <property type="entry name" value="DNA (CYTOSINE-5)-METHYLTRANSFERASE 1"/>
    <property type="match status" value="1"/>
</dbReference>
<evidence type="ECO:0000259" key="8">
    <source>
        <dbReference type="PROSITE" id="PS51038"/>
    </source>
</evidence>
<dbReference type="EMBL" id="OE002230">
    <property type="protein sequence ID" value="CAD7458373.1"/>
    <property type="molecule type" value="Genomic_DNA"/>
</dbReference>
<evidence type="ECO:0000259" key="9">
    <source>
        <dbReference type="PROSITE" id="PS51058"/>
    </source>
</evidence>
<dbReference type="Pfam" id="PF02008">
    <property type="entry name" value="zf-CXXC"/>
    <property type="match status" value="1"/>
</dbReference>
<evidence type="ECO:0000256" key="6">
    <source>
        <dbReference type="PROSITE-ProRule" id="PRU00509"/>
    </source>
</evidence>
<dbReference type="SMART" id="SM00439">
    <property type="entry name" value="BAH"/>
    <property type="match status" value="1"/>
</dbReference>
<dbReference type="GO" id="GO:0005634">
    <property type="term" value="C:nucleus"/>
    <property type="evidence" value="ECO:0007669"/>
    <property type="project" value="UniProtKB-SubCell"/>
</dbReference>
<dbReference type="InterPro" id="IPR050390">
    <property type="entry name" value="C5-Methyltransferase"/>
</dbReference>
<keyword evidence="5" id="KW-0539">Nucleus</keyword>
<dbReference type="Gene3D" id="2.30.30.490">
    <property type="match status" value="3"/>
</dbReference>